<feature type="domain" description="N-acetyltransferase" evidence="4">
    <location>
        <begin position="8"/>
        <end position="148"/>
    </location>
</feature>
<evidence type="ECO:0000256" key="3">
    <source>
        <dbReference type="ARBA" id="ARBA00038502"/>
    </source>
</evidence>
<dbReference type="GO" id="GO:0016747">
    <property type="term" value="F:acyltransferase activity, transferring groups other than amino-acyl groups"/>
    <property type="evidence" value="ECO:0007669"/>
    <property type="project" value="InterPro"/>
</dbReference>
<keyword evidence="1 5" id="KW-0808">Transferase</keyword>
<dbReference type="InterPro" id="IPR051531">
    <property type="entry name" value="N-acetyltransferase"/>
</dbReference>
<comment type="similarity">
    <text evidence="3">Belongs to the acetyltransferase family. RimJ subfamily.</text>
</comment>
<organism evidence="5 6">
    <name type="scientific">Methylobacterium nonmethylotrophicum</name>
    <dbReference type="NCBI Taxonomy" id="1141884"/>
    <lineage>
        <taxon>Bacteria</taxon>
        <taxon>Pseudomonadati</taxon>
        <taxon>Pseudomonadota</taxon>
        <taxon>Alphaproteobacteria</taxon>
        <taxon>Hyphomicrobiales</taxon>
        <taxon>Methylobacteriaceae</taxon>
        <taxon>Methylobacterium</taxon>
    </lineage>
</organism>
<keyword evidence="2" id="KW-0012">Acyltransferase</keyword>
<evidence type="ECO:0000259" key="4">
    <source>
        <dbReference type="Pfam" id="PF13302"/>
    </source>
</evidence>
<dbReference type="InterPro" id="IPR000182">
    <property type="entry name" value="GNAT_dom"/>
</dbReference>
<dbReference type="Proteomes" id="UP000297535">
    <property type="component" value="Unassembled WGS sequence"/>
</dbReference>
<comment type="caution">
    <text evidence="5">The sequence shown here is derived from an EMBL/GenBank/DDBJ whole genome shotgun (WGS) entry which is preliminary data.</text>
</comment>
<evidence type="ECO:0000256" key="1">
    <source>
        <dbReference type="ARBA" id="ARBA00022679"/>
    </source>
</evidence>
<evidence type="ECO:0000313" key="5">
    <source>
        <dbReference type="EMBL" id="TGD92505.1"/>
    </source>
</evidence>
<dbReference type="Pfam" id="PF13302">
    <property type="entry name" value="Acetyltransf_3"/>
    <property type="match status" value="1"/>
</dbReference>
<dbReference type="OrthoDB" id="9804153at2"/>
<proteinExistence type="inferred from homology"/>
<dbReference type="InterPro" id="IPR016181">
    <property type="entry name" value="Acyl_CoA_acyltransferase"/>
</dbReference>
<dbReference type="Gene3D" id="3.40.630.30">
    <property type="match status" value="1"/>
</dbReference>
<dbReference type="SUPFAM" id="SSF55729">
    <property type="entry name" value="Acyl-CoA N-acyltransferases (Nat)"/>
    <property type="match status" value="1"/>
</dbReference>
<protein>
    <submittedName>
        <fullName evidence="5">N-acetyltransferase</fullName>
    </submittedName>
</protein>
<keyword evidence="6" id="KW-1185">Reference proteome</keyword>
<gene>
    <name evidence="5" type="ORF">EU555_34665</name>
</gene>
<evidence type="ECO:0000313" key="6">
    <source>
        <dbReference type="Proteomes" id="UP000297535"/>
    </source>
</evidence>
<sequence length="182" mass="21365">MPFLTTERLLLRPLSLFDAEAIQDLFPNWETVRFLSTKVPWPYPSDGALTFIRDVALPGMGAGREWHWSIRLREKPDQLIGVVSLMDKTNCNRAFWLAPRWRGQGLMLEATNAATRYWFAQLNRPRLREPKAAINHPSRRLSRNIGMRVVKFEEQNFVIGRLSTEIWEITQEDWFLYCANPF</sequence>
<dbReference type="PANTHER" id="PTHR43792:SF8">
    <property type="entry name" value="[RIBOSOMAL PROTEIN US5]-ALANINE N-ACETYLTRANSFERASE"/>
    <property type="match status" value="1"/>
</dbReference>
<dbReference type="PANTHER" id="PTHR43792">
    <property type="entry name" value="GNAT FAMILY, PUTATIVE (AFU_ORTHOLOGUE AFUA_3G00765)-RELATED-RELATED"/>
    <property type="match status" value="1"/>
</dbReference>
<reference evidence="5 6" key="1">
    <citation type="submission" date="2019-04" db="EMBL/GenBank/DDBJ databases">
        <authorList>
            <person name="Feng G."/>
            <person name="Zhu H."/>
        </authorList>
    </citation>
    <scope>NUCLEOTIDE SEQUENCE [LARGE SCALE GENOMIC DNA]</scope>
    <source>
        <strain evidence="5 6">6HR-1</strain>
    </source>
</reference>
<dbReference type="AlphaFoldDB" id="A0A4Z0NE02"/>
<name>A0A4Z0NE02_9HYPH</name>
<evidence type="ECO:0000256" key="2">
    <source>
        <dbReference type="ARBA" id="ARBA00023315"/>
    </source>
</evidence>
<accession>A0A4Z0NE02</accession>
<dbReference type="EMBL" id="SRLB01000061">
    <property type="protein sequence ID" value="TGD92505.1"/>
    <property type="molecule type" value="Genomic_DNA"/>
</dbReference>